<comment type="caution">
    <text evidence="2">The sequence shown here is derived from an EMBL/GenBank/DDBJ whole genome shotgun (WGS) entry which is preliminary data.</text>
</comment>
<dbReference type="Proteomes" id="UP000746503">
    <property type="component" value="Unassembled WGS sequence"/>
</dbReference>
<dbReference type="EMBL" id="JAAVJB010000013">
    <property type="protein sequence ID" value="NJP65340.1"/>
    <property type="molecule type" value="Genomic_DNA"/>
</dbReference>
<proteinExistence type="predicted"/>
<feature type="transmembrane region" description="Helical" evidence="1">
    <location>
        <begin position="6"/>
        <end position="28"/>
    </location>
</feature>
<gene>
    <name evidence="2" type="ORF">HCJ92_03340</name>
</gene>
<keyword evidence="1" id="KW-0812">Transmembrane</keyword>
<sequence length="134" mass="14315">MITDLLDAWAVAVPVAATVLAAGVVWGARRYRAESSAREAALDEEMEHWVAVRLPAPSEAARVPEVEQLVPPAQHRLGATGDRLDQALAPAALVIARSETDAVAWNGSGPSDQLLDMRTLLPAVRDHLEAPALR</sequence>
<evidence type="ECO:0000313" key="2">
    <source>
        <dbReference type="EMBL" id="NJP65340.1"/>
    </source>
</evidence>
<keyword evidence="3" id="KW-1185">Reference proteome</keyword>
<organism evidence="2 3">
    <name type="scientific">Streptomyces spiramenti</name>
    <dbReference type="NCBI Taxonomy" id="2720606"/>
    <lineage>
        <taxon>Bacteria</taxon>
        <taxon>Bacillati</taxon>
        <taxon>Actinomycetota</taxon>
        <taxon>Actinomycetes</taxon>
        <taxon>Kitasatosporales</taxon>
        <taxon>Streptomycetaceae</taxon>
        <taxon>Streptomyces</taxon>
    </lineage>
</organism>
<name>A0ABX1AJS4_9ACTN</name>
<evidence type="ECO:0000256" key="1">
    <source>
        <dbReference type="SAM" id="Phobius"/>
    </source>
</evidence>
<keyword evidence="1" id="KW-1133">Transmembrane helix</keyword>
<accession>A0ABX1AJS4</accession>
<reference evidence="2 3" key="1">
    <citation type="submission" date="2020-03" db="EMBL/GenBank/DDBJ databases">
        <title>Draft genome of Streptomyces sp. ventii, isolated from the Axial Seamount in the Pacific Ocean, and resequencing of the two type strains Streptomyces lonarensis strain NCL 716 and Streptomyces bohaiensis strain 11A07.</title>
        <authorList>
            <person name="Loughran R.M."/>
            <person name="Pfannmuller K.M."/>
            <person name="Wasson B.J."/>
            <person name="Deadmond M.C."/>
            <person name="Paddock B.E."/>
            <person name="Koyack M.J."/>
            <person name="Gallegos D.A."/>
            <person name="Mitchell E.A."/>
            <person name="Ushijima B."/>
            <person name="Saw J.H."/>
            <person name="Mcphail K.L."/>
            <person name="Videau P."/>
        </authorList>
    </citation>
    <scope>NUCLEOTIDE SEQUENCE [LARGE SCALE GENOMIC DNA]</scope>
    <source>
        <strain evidence="3">5675061</strain>
    </source>
</reference>
<evidence type="ECO:0000313" key="3">
    <source>
        <dbReference type="Proteomes" id="UP000746503"/>
    </source>
</evidence>
<dbReference type="RefSeq" id="WP_167931869.1">
    <property type="nucleotide sequence ID" value="NZ_JAAVJB010000013.1"/>
</dbReference>
<keyword evidence="1" id="KW-0472">Membrane</keyword>
<protein>
    <submittedName>
        <fullName evidence="2">Uncharacterized protein</fullName>
    </submittedName>
</protein>